<accession>A0A2X3W9M9</accession>
<organism evidence="1 2">
    <name type="scientific">Streptococcus ferus</name>
    <dbReference type="NCBI Taxonomy" id="1345"/>
    <lineage>
        <taxon>Bacteria</taxon>
        <taxon>Bacillati</taxon>
        <taxon>Bacillota</taxon>
        <taxon>Bacilli</taxon>
        <taxon>Lactobacillales</taxon>
        <taxon>Streptococcaceae</taxon>
        <taxon>Streptococcus</taxon>
    </lineage>
</organism>
<proteinExistence type="predicted"/>
<gene>
    <name evidence="1" type="ORF">NCTC12278_01124</name>
</gene>
<evidence type="ECO:0000313" key="1">
    <source>
        <dbReference type="EMBL" id="SQF40553.1"/>
    </source>
</evidence>
<dbReference type="AlphaFoldDB" id="A0A2X3W9M9"/>
<dbReference type="STRING" id="1123303.GCA_000372425_00648"/>
<reference evidence="1 2" key="1">
    <citation type="submission" date="2018-06" db="EMBL/GenBank/DDBJ databases">
        <authorList>
            <consortium name="Pathogen Informatics"/>
            <person name="Doyle S."/>
        </authorList>
    </citation>
    <scope>NUCLEOTIDE SEQUENCE [LARGE SCALE GENOMIC DNA]</scope>
    <source>
        <strain evidence="1 2">NCTC12278</strain>
    </source>
</reference>
<name>A0A2X3W9M9_9STRE</name>
<dbReference type="RefSeq" id="WP_231871626.1">
    <property type="nucleotide sequence ID" value="NZ_LS483343.1"/>
</dbReference>
<evidence type="ECO:0000313" key="2">
    <source>
        <dbReference type="Proteomes" id="UP000249495"/>
    </source>
</evidence>
<dbReference type="EMBL" id="LS483343">
    <property type="protein sequence ID" value="SQF40553.1"/>
    <property type="molecule type" value="Genomic_DNA"/>
</dbReference>
<keyword evidence="2" id="KW-1185">Reference proteome</keyword>
<sequence length="226" mass="24394">MRIDETVETAKEQYENQKTLYEQFKNVMGSNEAKRLSQAMALLPKNFTKAVLKSDGLWEILAAVEKTGAKGDKFVTAVLSGLSKYESMGKFGEKFSKGFKWLEKAANPLKSATKWGLEKVTNIKTLETFVTKGLSKGEKLTGFLGKAVKLGAKAGTVLIVAELGIAGISSGITEYQKTGDVGKAVGKGALSAVASVGPLEGATLGLQLGCSWSSYWWCHWTRNSRN</sequence>
<dbReference type="Proteomes" id="UP000249495">
    <property type="component" value="Chromosome 1"/>
</dbReference>
<protein>
    <submittedName>
        <fullName evidence="1">Uncharacterized protein</fullName>
    </submittedName>
</protein>
<dbReference type="KEGG" id="sfer:NCTC12278_01124"/>